<evidence type="ECO:0000313" key="2">
    <source>
        <dbReference type="EMBL" id="KAL3422344.1"/>
    </source>
</evidence>
<accession>A0ABR4PG91</accession>
<proteinExistence type="predicted"/>
<sequence>MIAGLHEGEHDKVQQQRCAIQDQLYPQSHSLSSRDPNKSPGPYISHPGAGISTRWLPKPRPALSNPAKMLVLLLTAITAYLSFSRPSSVSALELTSAPAGLLEVFEVQAPLRSTYGETSCEQVIVQHEFAASYGTPYVGTYAPPEDCDFSTVIFNLSITSAGINYDRLGLLFFGDIEVWRMTTGMPVRTGIFYNYQKDVTAFHAILSSEQKVIMSMDNIYNDVFTGTFKVTITALYYNDAYKTFNPAQEIMPISSKSSANNQSSVVSLPDGNASIITTFPRNVERAIVSILASGNGAEEFWYTNVPTEYANTFNNTAVYGYSPFREVQLLIDGKLAGVSWPLPTVFTGGINTGLWVPIVSFYTYELPSFEIDISPWLGLLCDGSPHTFELKVVGYDTDTLFGTIGSNWWITGSIFIWTDKSGNQTTGSKLISSSPLPSFEFIPEITKAPNDTVNSTLWISLAGSRSLSHSSSITTSSGTRTLTWAQELSYSNIQNFTALGRNETLSQTTSGTSTFSSVDADSTAITNTFAYPITFFQGYIVSPDAAAVNSTLDATIDHSVLSSSMPLLAYLTTPASFAAPRVLETRQNGSCVYYWNNTYYEFAGAIDPAMGSLGATEQWYSFSSGAGSDGGKPVAYGRYVLAVDGYEPDVVEDRVYDTTIDVPDTVPLGR</sequence>
<comment type="caution">
    <text evidence="2">The sequence shown here is derived from an EMBL/GenBank/DDBJ whole genome shotgun (WGS) entry which is preliminary data.</text>
</comment>
<dbReference type="Pfam" id="PF25156">
    <property type="entry name" value="PNGase_A_C"/>
    <property type="match status" value="1"/>
</dbReference>
<dbReference type="Proteomes" id="UP001629113">
    <property type="component" value="Unassembled WGS sequence"/>
</dbReference>
<evidence type="ECO:0000313" key="3">
    <source>
        <dbReference type="Proteomes" id="UP001629113"/>
    </source>
</evidence>
<dbReference type="InterPro" id="IPR021102">
    <property type="entry name" value="PNGase_A"/>
</dbReference>
<feature type="domain" description="Peptide N-acetyl-beta-D-glucosaminyl asparaginase amidase A N-terminal" evidence="1">
    <location>
        <begin position="113"/>
        <end position="428"/>
    </location>
</feature>
<reference evidence="2 3" key="1">
    <citation type="submission" date="2024-06" db="EMBL/GenBank/DDBJ databases">
        <title>Complete genome of Phlyctema vagabunda strain 19-DSS-EL-015.</title>
        <authorList>
            <person name="Fiorenzani C."/>
        </authorList>
    </citation>
    <scope>NUCLEOTIDE SEQUENCE [LARGE SCALE GENOMIC DNA]</scope>
    <source>
        <strain evidence="2 3">19-DSS-EL-015</strain>
    </source>
</reference>
<gene>
    <name evidence="2" type="ORF">PVAG01_06500</name>
</gene>
<dbReference type="Pfam" id="PF12222">
    <property type="entry name" value="PNGaseA"/>
    <property type="match status" value="1"/>
</dbReference>
<evidence type="ECO:0000259" key="1">
    <source>
        <dbReference type="Pfam" id="PF12222"/>
    </source>
</evidence>
<dbReference type="PANTHER" id="PTHR31104">
    <property type="entry name" value="PEPTIDE-N4-(N-ACETYL-BETA-GLUCOSAMINYL)ASPARAGINE AMIDASE A PROTEIN"/>
    <property type="match status" value="1"/>
</dbReference>
<organism evidence="2 3">
    <name type="scientific">Phlyctema vagabunda</name>
    <dbReference type="NCBI Taxonomy" id="108571"/>
    <lineage>
        <taxon>Eukaryota</taxon>
        <taxon>Fungi</taxon>
        <taxon>Dikarya</taxon>
        <taxon>Ascomycota</taxon>
        <taxon>Pezizomycotina</taxon>
        <taxon>Leotiomycetes</taxon>
        <taxon>Helotiales</taxon>
        <taxon>Dermateaceae</taxon>
        <taxon>Phlyctema</taxon>
    </lineage>
</organism>
<dbReference type="InterPro" id="IPR056948">
    <property type="entry name" value="PNGaseA_N"/>
</dbReference>
<name>A0ABR4PG91_9HELO</name>
<keyword evidence="3" id="KW-1185">Reference proteome</keyword>
<dbReference type="EMBL" id="JBFCZG010000005">
    <property type="protein sequence ID" value="KAL3422344.1"/>
    <property type="molecule type" value="Genomic_DNA"/>
</dbReference>
<protein>
    <submittedName>
        <fullName evidence="2">Peptide-n4-(N-acetyl-beta-glucosaminyl)asparagine amidase a</fullName>
    </submittedName>
</protein>